<feature type="coiled-coil region" evidence="8">
    <location>
        <begin position="14"/>
        <end position="41"/>
    </location>
</feature>
<evidence type="ECO:0000256" key="5">
    <source>
        <dbReference type="ARBA" id="ARBA00023054"/>
    </source>
</evidence>
<keyword evidence="4" id="KW-0158">Chromosome</keyword>
<evidence type="ECO:0008006" key="12">
    <source>
        <dbReference type="Google" id="ProtNLM"/>
    </source>
</evidence>
<dbReference type="GO" id="GO:0000070">
    <property type="term" value="P:mitotic sister chromatid segregation"/>
    <property type="evidence" value="ECO:0007669"/>
    <property type="project" value="TreeGrafter"/>
</dbReference>
<keyword evidence="6" id="KW-0539">Nucleus</keyword>
<dbReference type="OrthoDB" id="9445768at2759"/>
<dbReference type="GO" id="GO:0000775">
    <property type="term" value="C:chromosome, centromeric region"/>
    <property type="evidence" value="ECO:0007669"/>
    <property type="project" value="UniProtKB-SubCell"/>
</dbReference>
<evidence type="ECO:0000313" key="11">
    <source>
        <dbReference type="Proteomes" id="UP000557566"/>
    </source>
</evidence>
<evidence type="ECO:0000256" key="2">
    <source>
        <dbReference type="ARBA" id="ARBA00004584"/>
    </source>
</evidence>
<evidence type="ECO:0000256" key="4">
    <source>
        <dbReference type="ARBA" id="ARBA00022454"/>
    </source>
</evidence>
<evidence type="ECO:0000256" key="6">
    <source>
        <dbReference type="ARBA" id="ARBA00023242"/>
    </source>
</evidence>
<comment type="similarity">
    <text evidence="3">Belongs to the CENP-K/MCM22 family.</text>
</comment>
<protein>
    <recommendedName>
        <fullName evidence="12">Centromere protein Cenp-K</fullName>
    </recommendedName>
</protein>
<comment type="subcellular location">
    <subcellularLocation>
        <location evidence="2">Chromosome</location>
        <location evidence="2">Centromere</location>
    </subcellularLocation>
    <subcellularLocation>
        <location evidence="1">Nucleus</location>
    </subcellularLocation>
</comment>
<feature type="coiled-coil region" evidence="8">
    <location>
        <begin position="119"/>
        <end position="146"/>
    </location>
</feature>
<dbReference type="EMBL" id="JAAVMX010000003">
    <property type="protein sequence ID" value="KAF4510763.1"/>
    <property type="molecule type" value="Genomic_DNA"/>
</dbReference>
<evidence type="ECO:0000256" key="9">
    <source>
        <dbReference type="SAM" id="MobiDB-lite"/>
    </source>
</evidence>
<feature type="region of interest" description="Disordered" evidence="9">
    <location>
        <begin position="213"/>
        <end position="234"/>
    </location>
</feature>
<evidence type="ECO:0000313" key="10">
    <source>
        <dbReference type="EMBL" id="KAF4510763.1"/>
    </source>
</evidence>
<keyword evidence="11" id="KW-1185">Reference proteome</keyword>
<reference evidence="10 11" key="1">
    <citation type="journal article" date="2020" name="Genome Biol. Evol.">
        <title>A new high-quality draft genome assembly of the Chinese cordyceps Ophiocordyceps sinensis.</title>
        <authorList>
            <person name="Shu R."/>
            <person name="Zhang J."/>
            <person name="Meng Q."/>
            <person name="Zhang H."/>
            <person name="Zhou G."/>
            <person name="Li M."/>
            <person name="Wu P."/>
            <person name="Zhao Y."/>
            <person name="Chen C."/>
            <person name="Qin Q."/>
        </authorList>
    </citation>
    <scope>NUCLEOTIDE SEQUENCE [LARGE SCALE GENOMIC DNA]</scope>
    <source>
        <strain evidence="10 11">IOZ07</strain>
    </source>
</reference>
<proteinExistence type="inferred from homology"/>
<keyword evidence="7" id="KW-0137">Centromere</keyword>
<accession>A0A8H4PUZ8</accession>
<evidence type="ECO:0000256" key="1">
    <source>
        <dbReference type="ARBA" id="ARBA00004123"/>
    </source>
</evidence>
<dbReference type="InterPro" id="IPR020993">
    <property type="entry name" value="Centromere_CenpK"/>
</dbReference>
<dbReference type="GO" id="GO:0005634">
    <property type="term" value="C:nucleus"/>
    <property type="evidence" value="ECO:0007669"/>
    <property type="project" value="UniProtKB-SubCell"/>
</dbReference>
<name>A0A8H4PUZ8_9HYPO</name>
<organism evidence="10 11">
    <name type="scientific">Ophiocordyceps sinensis</name>
    <dbReference type="NCBI Taxonomy" id="72228"/>
    <lineage>
        <taxon>Eukaryota</taxon>
        <taxon>Fungi</taxon>
        <taxon>Dikarya</taxon>
        <taxon>Ascomycota</taxon>
        <taxon>Pezizomycotina</taxon>
        <taxon>Sordariomycetes</taxon>
        <taxon>Hypocreomycetidae</taxon>
        <taxon>Hypocreales</taxon>
        <taxon>Ophiocordycipitaceae</taxon>
        <taxon>Ophiocordyceps</taxon>
    </lineage>
</organism>
<dbReference type="PANTHER" id="PTHR14401:SF6">
    <property type="entry name" value="CENTROMERE PROTEIN K"/>
    <property type="match status" value="1"/>
</dbReference>
<evidence type="ECO:0000256" key="7">
    <source>
        <dbReference type="ARBA" id="ARBA00023328"/>
    </source>
</evidence>
<evidence type="ECO:0000256" key="8">
    <source>
        <dbReference type="SAM" id="Coils"/>
    </source>
</evidence>
<comment type="caution">
    <text evidence="10">The sequence shown here is derived from an EMBL/GenBank/DDBJ whole genome shotgun (WGS) entry which is preliminary data.</text>
</comment>
<dbReference type="GO" id="GO:0051382">
    <property type="term" value="P:kinetochore assembly"/>
    <property type="evidence" value="ECO:0007669"/>
    <property type="project" value="InterPro"/>
</dbReference>
<dbReference type="PANTHER" id="PTHR14401">
    <property type="entry name" value="CENTROMERE PROTEIN K"/>
    <property type="match status" value="1"/>
</dbReference>
<gene>
    <name evidence="10" type="ORF">G6O67_002631</name>
</gene>
<evidence type="ECO:0000256" key="3">
    <source>
        <dbReference type="ARBA" id="ARBA00005795"/>
    </source>
</evidence>
<keyword evidence="5 8" id="KW-0175">Coiled coil</keyword>
<dbReference type="Proteomes" id="UP000557566">
    <property type="component" value="Unassembled WGS sequence"/>
</dbReference>
<dbReference type="AlphaFoldDB" id="A0A8H4PUZ8"/>
<sequence length="325" mass="35934">MDANPRVSEADVYAANLDYTLKELQRKIDEHQAELQRMRAGTDEDTFLTPESQAAVIKAALEEMTNSEPFLPSPGSVLPALVALRRTHQTIVESNVHLDSHSPDKERAQRQLESDRAILKDQQLLADALNARLQSLRHQLQAQADVSPEDGARSQIGELEAKVSIYDARTARLMKSLLAFIQNHLAAMLAAEELGGPIVGSAMDIDPQDLITGFNAQGRPSKVKSGANSREKRQRRIDELWGTANEQAEATDDNEVAAAGREMQRLTEELLNALVEAQGDNSASYVRLTRESAAARFLVRSKVAQFDLKDASRLRLVDFGRELES</sequence>